<dbReference type="GO" id="GO:0003682">
    <property type="term" value="F:chromatin binding"/>
    <property type="evidence" value="ECO:0007669"/>
    <property type="project" value="TreeGrafter"/>
</dbReference>
<feature type="repeat" description="WD" evidence="5">
    <location>
        <begin position="138"/>
        <end position="179"/>
    </location>
</feature>
<dbReference type="InterPro" id="IPR001680">
    <property type="entry name" value="WD40_rpt"/>
</dbReference>
<comment type="subcellular location">
    <subcellularLocation>
        <location evidence="1">Nucleus</location>
    </subcellularLocation>
</comment>
<dbReference type="Proteomes" id="UP000279259">
    <property type="component" value="Unassembled WGS sequence"/>
</dbReference>
<organism evidence="10 11">
    <name type="scientific">Saitozyma podzolica</name>
    <dbReference type="NCBI Taxonomy" id="1890683"/>
    <lineage>
        <taxon>Eukaryota</taxon>
        <taxon>Fungi</taxon>
        <taxon>Dikarya</taxon>
        <taxon>Basidiomycota</taxon>
        <taxon>Agaricomycotina</taxon>
        <taxon>Tremellomycetes</taxon>
        <taxon>Tremellales</taxon>
        <taxon>Trimorphomycetaceae</taxon>
        <taxon>Saitozyma</taxon>
    </lineage>
</organism>
<gene>
    <name evidence="10" type="ORF">EHS25_008631</name>
</gene>
<dbReference type="InterPro" id="IPR036322">
    <property type="entry name" value="WD40_repeat_dom_sf"/>
</dbReference>
<dbReference type="InterPro" id="IPR022100">
    <property type="entry name" value="WDHD1/CFT4_beta-prop_2nd"/>
</dbReference>
<feature type="domain" description="WDHD1/CFT4 helical bundle" evidence="8">
    <location>
        <begin position="705"/>
        <end position="796"/>
    </location>
</feature>
<feature type="domain" description="WDHD1/CFT4 second beta-propeller" evidence="7">
    <location>
        <begin position="406"/>
        <end position="697"/>
    </location>
</feature>
<evidence type="ECO:0000256" key="4">
    <source>
        <dbReference type="ARBA" id="ARBA00023242"/>
    </source>
</evidence>
<dbReference type="SMART" id="SM00320">
    <property type="entry name" value="WD40"/>
    <property type="match status" value="6"/>
</dbReference>
<dbReference type="GO" id="GO:0000278">
    <property type="term" value="P:mitotic cell cycle"/>
    <property type="evidence" value="ECO:0007669"/>
    <property type="project" value="TreeGrafter"/>
</dbReference>
<evidence type="ECO:0000259" key="9">
    <source>
        <dbReference type="Pfam" id="PF24817"/>
    </source>
</evidence>
<evidence type="ECO:0000256" key="3">
    <source>
        <dbReference type="ARBA" id="ARBA00022737"/>
    </source>
</evidence>
<dbReference type="AlphaFoldDB" id="A0A427YMB7"/>
<dbReference type="PROSITE" id="PS50082">
    <property type="entry name" value="WD_REPEATS_2"/>
    <property type="match status" value="3"/>
</dbReference>
<dbReference type="SUPFAM" id="SSF50978">
    <property type="entry name" value="WD40 repeat-like"/>
    <property type="match status" value="1"/>
</dbReference>
<dbReference type="GO" id="GO:0006281">
    <property type="term" value="P:DNA repair"/>
    <property type="evidence" value="ECO:0007669"/>
    <property type="project" value="TreeGrafter"/>
</dbReference>
<evidence type="ECO:0000313" key="11">
    <source>
        <dbReference type="Proteomes" id="UP000279259"/>
    </source>
</evidence>
<keyword evidence="11" id="KW-1185">Reference proteome</keyword>
<feature type="compositionally biased region" description="Gly residues" evidence="6">
    <location>
        <begin position="992"/>
        <end position="1001"/>
    </location>
</feature>
<dbReference type="Pfam" id="PF12341">
    <property type="entry name" value="Mcl1_mid"/>
    <property type="match status" value="1"/>
</dbReference>
<feature type="compositionally biased region" description="Basic and acidic residues" evidence="6">
    <location>
        <begin position="892"/>
        <end position="902"/>
    </location>
</feature>
<dbReference type="GO" id="GO:0043596">
    <property type="term" value="C:nuclear replication fork"/>
    <property type="evidence" value="ECO:0007669"/>
    <property type="project" value="TreeGrafter"/>
</dbReference>
<accession>A0A427YMB7</accession>
<dbReference type="InterPro" id="IPR057646">
    <property type="entry name" value="WD40_WDHD1_1st"/>
</dbReference>
<evidence type="ECO:0000256" key="6">
    <source>
        <dbReference type="SAM" id="MobiDB-lite"/>
    </source>
</evidence>
<keyword evidence="4" id="KW-0539">Nucleus</keyword>
<sequence>MAQAPTEKVSSVPCHLSGITRLSFSPDGATIFTGGSDCLVRIHKADDPDSEPGFHDNHTDEITSLSCSSSNLVTGSKDNIARIFSYPANEFEGFVTRSSGVPIRWVSVDKAGERVAVCSDDLLVKIVHVKDTSRQSLLSDNAKPVRSATWDPSGKYLVTASCDGKLKVYDMTSSTPLNLKIIDGVIGPSESDSDVSCYAAWHPSGNFFAVPLRTNGGWIFARIAVRRAEHLDIGIISREGWSKQATFSQDGHKSAVGELAFSPNGKYLASSSSSTVFVWSTETRTVISRHTVPEGSISGLSWSPKSNLLAFTSLDGSFHRWVDPVPSELPSPVATEAQAARKLDRLLDDDFEAEEDEDIEEKGEDLEGQYGDDWIVDDDGQYAADDDEKKWSKGRTEVVNVTKAQQPFTPGSTAMKNKKRYLAFNMVGVVDVTDQETHNVINVEFHDKSARRGYHFQDHSKFTMASLGEQGVVFAAPSEDESPSTVYYRPYDSWASQSDWTVSLLPGEDAVVVAAGGSAGDGMGSIAVATSKGFLRFFTTSGIQRYIWSLGEEVITLAAGKEAVIIVHREGGTSLDGCQNLRYSIMDFDTFEIVQEGRIPLPKKVTLTWLGFTAEGAPAMYDSSGLLSILDRYRRFGQARWVPLLDSRTLQKEGRQEIYWPVGVTDSHFTCVILKGSDKEPWFPRPLIQELDMRMPLLNMDNQHGKLEESVVRGNVRISLLSDLDLDDSTLKATEVALDKELLQLVQGACKADNLSRALDAARLMRFPATIDTAAKIAAFYHLPGLEERIHGVKSENELRRRRQEKERRSRKSDIANVYAPPMASGVAGGSAGRQFADFAPRGGPGGRLEVQTVQTVRRVRRVRRVRMVDVHTRDAWERGGDAATLVARDEAEARRRERRVGVGDSADQEAERGTELPWSVRGGIPTTALRGKNPFAAKKSGGANPFAKPAVAKPLDAIKSTSFFERVDDIESSGAKPKAKASKVKATEGKANGGGTGAGGKQTTLFGMKKVPQRHQESISTETDETQGEDEETQAQAQAHVGVLEDSLVQETLLSPEPMDED</sequence>
<feature type="repeat" description="WD" evidence="5">
    <location>
        <begin position="249"/>
        <end position="289"/>
    </location>
</feature>
<dbReference type="GO" id="GO:0006261">
    <property type="term" value="P:DNA-templated DNA replication"/>
    <property type="evidence" value="ECO:0007669"/>
    <property type="project" value="TreeGrafter"/>
</dbReference>
<dbReference type="InterPro" id="IPR015943">
    <property type="entry name" value="WD40/YVTN_repeat-like_dom_sf"/>
</dbReference>
<dbReference type="Pfam" id="PF24817">
    <property type="entry name" value="WD40_WDHD1_1st"/>
    <property type="match status" value="1"/>
</dbReference>
<dbReference type="PROSITE" id="PS50294">
    <property type="entry name" value="WD_REPEATS_REGION"/>
    <property type="match status" value="1"/>
</dbReference>
<feature type="compositionally biased region" description="Basic and acidic residues" evidence="6">
    <location>
        <begin position="797"/>
        <end position="814"/>
    </location>
</feature>
<feature type="region of interest" description="Disordered" evidence="6">
    <location>
        <begin position="892"/>
        <end position="949"/>
    </location>
</feature>
<dbReference type="PANTHER" id="PTHR19932:SF10">
    <property type="entry name" value="WD REPEAT AND HMG-BOX DNA-BINDING PROTEIN 1"/>
    <property type="match status" value="1"/>
</dbReference>
<reference evidence="10 11" key="1">
    <citation type="submission" date="2018-11" db="EMBL/GenBank/DDBJ databases">
        <title>Genome sequence of Saitozyma podzolica DSM 27192.</title>
        <authorList>
            <person name="Aliyu H."/>
            <person name="Gorte O."/>
            <person name="Ochsenreither K."/>
        </authorList>
    </citation>
    <scope>NUCLEOTIDE SEQUENCE [LARGE SCALE GENOMIC DNA]</scope>
    <source>
        <strain evidence="10 11">DSM 27192</strain>
    </source>
</reference>
<feature type="region of interest" description="Disordered" evidence="6">
    <location>
        <begin position="797"/>
        <end position="816"/>
    </location>
</feature>
<evidence type="ECO:0000256" key="1">
    <source>
        <dbReference type="ARBA" id="ARBA00004123"/>
    </source>
</evidence>
<proteinExistence type="predicted"/>
<dbReference type="InterPro" id="IPR048591">
    <property type="entry name" value="WDHD1/CFT4_hel"/>
</dbReference>
<dbReference type="STRING" id="1890683.A0A427YMB7"/>
<feature type="compositionally biased region" description="Acidic residues" evidence="6">
    <location>
        <begin position="1023"/>
        <end position="1034"/>
    </location>
</feature>
<dbReference type="EMBL" id="RSCD01000006">
    <property type="protein sequence ID" value="RSH92216.1"/>
    <property type="molecule type" value="Genomic_DNA"/>
</dbReference>
<feature type="domain" description="WDHD1 first WD40" evidence="9">
    <location>
        <begin position="15"/>
        <end position="318"/>
    </location>
</feature>
<comment type="caution">
    <text evidence="10">The sequence shown here is derived from an EMBL/GenBank/DDBJ whole genome shotgun (WGS) entry which is preliminary data.</text>
</comment>
<feature type="region of interest" description="Disordered" evidence="6">
    <location>
        <begin position="971"/>
        <end position="1043"/>
    </location>
</feature>
<dbReference type="PANTHER" id="PTHR19932">
    <property type="entry name" value="WD REPEAT AND HMG-BOX DNA BINDING PROTEIN"/>
    <property type="match status" value="1"/>
</dbReference>
<keyword evidence="2 5" id="KW-0853">WD repeat</keyword>
<evidence type="ECO:0000259" key="7">
    <source>
        <dbReference type="Pfam" id="PF12341"/>
    </source>
</evidence>
<dbReference type="Pfam" id="PF20946">
    <property type="entry name" value="Ctf4_C"/>
    <property type="match status" value="1"/>
</dbReference>
<evidence type="ECO:0000256" key="5">
    <source>
        <dbReference type="PROSITE-ProRule" id="PRU00221"/>
    </source>
</evidence>
<name>A0A427YMB7_9TREE</name>
<feature type="repeat" description="WD" evidence="5">
    <location>
        <begin position="12"/>
        <end position="42"/>
    </location>
</feature>
<evidence type="ECO:0000256" key="2">
    <source>
        <dbReference type="ARBA" id="ARBA00022574"/>
    </source>
</evidence>
<protein>
    <submittedName>
        <fullName evidence="10">Uncharacterized protein</fullName>
    </submittedName>
</protein>
<evidence type="ECO:0000259" key="8">
    <source>
        <dbReference type="Pfam" id="PF20946"/>
    </source>
</evidence>
<evidence type="ECO:0000313" key="10">
    <source>
        <dbReference type="EMBL" id="RSH92216.1"/>
    </source>
</evidence>
<dbReference type="OrthoDB" id="427368at2759"/>
<dbReference type="Gene3D" id="2.130.10.10">
    <property type="entry name" value="YVTN repeat-like/Quinoprotein amine dehydrogenase"/>
    <property type="match status" value="3"/>
</dbReference>
<keyword evidence="3" id="KW-0677">Repeat</keyword>